<dbReference type="EMBL" id="VSSQ01002173">
    <property type="protein sequence ID" value="MPM13789.1"/>
    <property type="molecule type" value="Genomic_DNA"/>
</dbReference>
<dbReference type="GO" id="GO:0016757">
    <property type="term" value="F:glycosyltransferase activity"/>
    <property type="evidence" value="ECO:0007669"/>
    <property type="project" value="UniProtKB-KW"/>
</dbReference>
<comment type="caution">
    <text evidence="5">The sequence shown here is derived from an EMBL/GenBank/DDBJ whole genome shotgun (WGS) entry which is preliminary data.</text>
</comment>
<evidence type="ECO:0000256" key="1">
    <source>
        <dbReference type="ARBA" id="ARBA00006739"/>
    </source>
</evidence>
<dbReference type="InterPro" id="IPR029044">
    <property type="entry name" value="Nucleotide-diphossugar_trans"/>
</dbReference>
<dbReference type="Gene3D" id="3.90.550.10">
    <property type="entry name" value="Spore Coat Polysaccharide Biosynthesis Protein SpsA, Chain A"/>
    <property type="match status" value="1"/>
</dbReference>
<reference evidence="5" key="1">
    <citation type="submission" date="2019-08" db="EMBL/GenBank/DDBJ databases">
        <authorList>
            <person name="Kucharzyk K."/>
            <person name="Murdoch R.W."/>
            <person name="Higgins S."/>
            <person name="Loffler F."/>
        </authorList>
    </citation>
    <scope>NUCLEOTIDE SEQUENCE</scope>
</reference>
<protein>
    <recommendedName>
        <fullName evidence="4">Glycosyltransferase 2-like domain-containing protein</fullName>
    </recommendedName>
</protein>
<dbReference type="Pfam" id="PF00535">
    <property type="entry name" value="Glycos_transf_2"/>
    <property type="match status" value="1"/>
</dbReference>
<comment type="similarity">
    <text evidence="1">Belongs to the glycosyltransferase 2 family.</text>
</comment>
<organism evidence="5">
    <name type="scientific">bioreactor metagenome</name>
    <dbReference type="NCBI Taxonomy" id="1076179"/>
    <lineage>
        <taxon>unclassified sequences</taxon>
        <taxon>metagenomes</taxon>
        <taxon>ecological metagenomes</taxon>
    </lineage>
</organism>
<evidence type="ECO:0000313" key="5">
    <source>
        <dbReference type="EMBL" id="MPM13789.1"/>
    </source>
</evidence>
<dbReference type="InterPro" id="IPR001173">
    <property type="entry name" value="Glyco_trans_2-like"/>
</dbReference>
<accession>A0A644XCG6</accession>
<feature type="domain" description="Glycosyltransferase 2-like" evidence="4">
    <location>
        <begin position="5"/>
        <end position="104"/>
    </location>
</feature>
<dbReference type="AlphaFoldDB" id="A0A644XCG6"/>
<gene>
    <name evidence="5" type="ORF">SDC9_60148</name>
</gene>
<evidence type="ECO:0000256" key="3">
    <source>
        <dbReference type="ARBA" id="ARBA00022679"/>
    </source>
</evidence>
<evidence type="ECO:0000259" key="4">
    <source>
        <dbReference type="Pfam" id="PF00535"/>
    </source>
</evidence>
<evidence type="ECO:0000256" key="2">
    <source>
        <dbReference type="ARBA" id="ARBA00022676"/>
    </source>
</evidence>
<dbReference type="CDD" id="cd04186">
    <property type="entry name" value="GT_2_like_c"/>
    <property type="match status" value="1"/>
</dbReference>
<dbReference type="PANTHER" id="PTHR43179:SF12">
    <property type="entry name" value="GALACTOFURANOSYLTRANSFERASE GLFT2"/>
    <property type="match status" value="1"/>
</dbReference>
<keyword evidence="3" id="KW-0808">Transferase</keyword>
<name>A0A644XCG6_9ZZZZ</name>
<proteinExistence type="inferred from homology"/>
<sequence>MFLWTDPDVEVIVVDNGSSDETLTELPNKYPSVKLINAKEDSGFGAGCNLGAEAALGEYLFFLNPDTLVSQGALRELISPLEFDPSIGMTTPKILQLDHPTRINTCGNDVHLSGLALCRGMNEEARKFTLTEDVNSISGAAFAIKKDYFFELGAFDPVFFLYVEDTDLSLRCLLNGKRIVYVPNSVIYHDYKLTFGPKKIYYQERNRNYMLQKLFSKNTLHSLAPVLCVADFMTWGFCILHGKREIQNKLDAKKWLRENQAQIMQRRETVIKSQKVPDARVVTLLGWKIDFKQTVSPFPAFFLNSFFSPLYYCLKKWIG</sequence>
<dbReference type="SUPFAM" id="SSF53448">
    <property type="entry name" value="Nucleotide-diphospho-sugar transferases"/>
    <property type="match status" value="1"/>
</dbReference>
<dbReference type="PANTHER" id="PTHR43179">
    <property type="entry name" value="RHAMNOSYLTRANSFERASE WBBL"/>
    <property type="match status" value="1"/>
</dbReference>
<keyword evidence="2" id="KW-0328">Glycosyltransferase</keyword>